<evidence type="ECO:0000256" key="7">
    <source>
        <dbReference type="SAM" id="MobiDB-lite"/>
    </source>
</evidence>
<keyword evidence="5" id="KW-0378">Hydrolase</keyword>
<evidence type="ECO:0000256" key="1">
    <source>
        <dbReference type="ARBA" id="ARBA00022679"/>
    </source>
</evidence>
<organism evidence="10 13">
    <name type="scientific">Didymodactylos carnosus</name>
    <dbReference type="NCBI Taxonomy" id="1234261"/>
    <lineage>
        <taxon>Eukaryota</taxon>
        <taxon>Metazoa</taxon>
        <taxon>Spiralia</taxon>
        <taxon>Gnathifera</taxon>
        <taxon>Rotifera</taxon>
        <taxon>Eurotatoria</taxon>
        <taxon>Bdelloidea</taxon>
        <taxon>Philodinida</taxon>
        <taxon>Philodinidae</taxon>
        <taxon>Didymodactylos</taxon>
    </lineage>
</organism>
<dbReference type="OrthoDB" id="120976at2759"/>
<dbReference type="GO" id="GO:0003964">
    <property type="term" value="F:RNA-directed DNA polymerase activity"/>
    <property type="evidence" value="ECO:0007669"/>
    <property type="project" value="UniProtKB-KW"/>
</dbReference>
<accession>A0A814P0F7</accession>
<dbReference type="EMBL" id="CAJOBA010007372">
    <property type="protein sequence ID" value="CAF3800548.1"/>
    <property type="molecule type" value="Genomic_DNA"/>
</dbReference>
<evidence type="ECO:0000256" key="6">
    <source>
        <dbReference type="ARBA" id="ARBA00022918"/>
    </source>
</evidence>
<gene>
    <name evidence="10" type="ORF">GPM918_LOCUS18729</name>
    <name evidence="9" type="ORF">OVA965_LOCUS16051</name>
    <name evidence="12" type="ORF">SRO942_LOCUS18726</name>
    <name evidence="11" type="ORF">TMI583_LOCUS16061</name>
</gene>
<dbReference type="InterPro" id="IPR007111">
    <property type="entry name" value="NACHT_NTPase"/>
</dbReference>
<evidence type="ECO:0000256" key="5">
    <source>
        <dbReference type="ARBA" id="ARBA00022801"/>
    </source>
</evidence>
<dbReference type="Proteomes" id="UP000663829">
    <property type="component" value="Unassembled WGS sequence"/>
</dbReference>
<evidence type="ECO:0000259" key="8">
    <source>
        <dbReference type="PROSITE" id="PS50837"/>
    </source>
</evidence>
<dbReference type="AlphaFoldDB" id="A0A814P0F7"/>
<feature type="compositionally biased region" description="Low complexity" evidence="7">
    <location>
        <begin position="407"/>
        <end position="433"/>
    </location>
</feature>
<name>A0A814P0F7_9BILA</name>
<evidence type="ECO:0000313" key="12">
    <source>
        <dbReference type="EMBL" id="CAF3865621.1"/>
    </source>
</evidence>
<reference evidence="10" key="1">
    <citation type="submission" date="2021-02" db="EMBL/GenBank/DDBJ databases">
        <authorList>
            <person name="Nowell W R."/>
        </authorList>
    </citation>
    <scope>NUCLEOTIDE SEQUENCE</scope>
</reference>
<dbReference type="Pfam" id="PF17917">
    <property type="entry name" value="RT_RNaseH"/>
    <property type="match status" value="1"/>
</dbReference>
<dbReference type="EMBL" id="CAJNOK010007360">
    <property type="protein sequence ID" value="CAF1032258.1"/>
    <property type="molecule type" value="Genomic_DNA"/>
</dbReference>
<evidence type="ECO:0000313" key="11">
    <source>
        <dbReference type="EMBL" id="CAF3800548.1"/>
    </source>
</evidence>
<evidence type="ECO:0000313" key="10">
    <source>
        <dbReference type="EMBL" id="CAF1100664.1"/>
    </source>
</evidence>
<dbReference type="InterPro" id="IPR027417">
    <property type="entry name" value="P-loop_NTPase"/>
</dbReference>
<keyword evidence="1" id="KW-0808">Transferase</keyword>
<dbReference type="Gene3D" id="3.40.50.300">
    <property type="entry name" value="P-loop containing nucleotide triphosphate hydrolases"/>
    <property type="match status" value="1"/>
</dbReference>
<dbReference type="Pfam" id="PF05729">
    <property type="entry name" value="NACHT"/>
    <property type="match status" value="1"/>
</dbReference>
<dbReference type="Proteomes" id="UP000681722">
    <property type="component" value="Unassembled WGS sequence"/>
</dbReference>
<dbReference type="InterPro" id="IPR043502">
    <property type="entry name" value="DNA/RNA_pol_sf"/>
</dbReference>
<proteinExistence type="predicted"/>
<dbReference type="PROSITE" id="PS50837">
    <property type="entry name" value="NACHT"/>
    <property type="match status" value="1"/>
</dbReference>
<protein>
    <recommendedName>
        <fullName evidence="8">NACHT domain-containing protein</fullName>
    </recommendedName>
</protein>
<dbReference type="EMBL" id="CAJNOQ010005495">
    <property type="protein sequence ID" value="CAF1100664.1"/>
    <property type="molecule type" value="Genomic_DNA"/>
</dbReference>
<keyword evidence="13" id="KW-1185">Reference proteome</keyword>
<dbReference type="EMBL" id="CAJOBC010005495">
    <property type="protein sequence ID" value="CAF3865621.1"/>
    <property type="molecule type" value="Genomic_DNA"/>
</dbReference>
<dbReference type="GO" id="GO:0016787">
    <property type="term" value="F:hydrolase activity"/>
    <property type="evidence" value="ECO:0007669"/>
    <property type="project" value="UniProtKB-KW"/>
</dbReference>
<keyword evidence="4" id="KW-0255">Endonuclease</keyword>
<keyword evidence="3" id="KW-0540">Nuclease</keyword>
<feature type="domain" description="NACHT" evidence="8">
    <location>
        <begin position="10"/>
        <end position="136"/>
    </location>
</feature>
<dbReference type="SUPFAM" id="SSF52540">
    <property type="entry name" value="P-loop containing nucleoside triphosphate hydrolases"/>
    <property type="match status" value="1"/>
</dbReference>
<dbReference type="SUPFAM" id="SSF56672">
    <property type="entry name" value="DNA/RNA polymerases"/>
    <property type="match status" value="1"/>
</dbReference>
<feature type="region of interest" description="Disordered" evidence="7">
    <location>
        <begin position="402"/>
        <end position="446"/>
    </location>
</feature>
<dbReference type="InterPro" id="IPR041373">
    <property type="entry name" value="RT_RNaseH"/>
</dbReference>
<dbReference type="Proteomes" id="UP000682733">
    <property type="component" value="Unassembled WGS sequence"/>
</dbReference>
<keyword evidence="6" id="KW-0695">RNA-directed DNA polymerase</keyword>
<keyword evidence="2" id="KW-0548">Nucleotidyltransferase</keyword>
<dbReference type="PANTHER" id="PTHR46312">
    <property type="entry name" value="NACHT DOMAIN-CONTAINING PROTEIN"/>
    <property type="match status" value="1"/>
</dbReference>
<evidence type="ECO:0000313" key="9">
    <source>
        <dbReference type="EMBL" id="CAF1032258.1"/>
    </source>
</evidence>
<evidence type="ECO:0000256" key="3">
    <source>
        <dbReference type="ARBA" id="ARBA00022722"/>
    </source>
</evidence>
<dbReference type="GO" id="GO:0004519">
    <property type="term" value="F:endonuclease activity"/>
    <property type="evidence" value="ECO:0007669"/>
    <property type="project" value="UniProtKB-KW"/>
</dbReference>
<dbReference type="PANTHER" id="PTHR46312:SF2">
    <property type="entry name" value="NUCLEOTIDE-BINDING OLIGOMERIZATION DOMAIN-CONTAINING PROTEIN 2-LIKE"/>
    <property type="match status" value="1"/>
</dbReference>
<comment type="caution">
    <text evidence="10">The sequence shown here is derived from an EMBL/GenBank/DDBJ whole genome shotgun (WGS) entry which is preliminary data.</text>
</comment>
<dbReference type="Proteomes" id="UP000677228">
    <property type="component" value="Unassembled WGS sequence"/>
</dbReference>
<evidence type="ECO:0000256" key="2">
    <source>
        <dbReference type="ARBA" id="ARBA00022695"/>
    </source>
</evidence>
<evidence type="ECO:0000313" key="13">
    <source>
        <dbReference type="Proteomes" id="UP000663829"/>
    </source>
</evidence>
<sequence>MFKTCKDQIKKVLVFGRAGIGKSTFCKYVAHQRATLALWSQYKLVVLIPLRHLTENRYPKLSTGSYCLIDLLQTEYLSYYNLSDEDKHLLKHQLSETPVLWLLDGYDEIVDSIPSHLEHLLDYLFKTTHHIVTSRPYRNVLSYDVQMEITGFTDDNIANYLQKFFHLIQNEPEYISNESEKLRSFLKMNPSICGIAHIPIHLEMICSVWGDRHWSDTKILTMTELYEYIAEWKPLFLNVPVQDKTLILTTNASKIDIGGVLQQEVNGELRNLCYHSQLMTACERRYSTIEQEALAIYKCFAGMRSFILGRSIIIMTDHCPLWNILERTVRNVKVDRKGRENYRPDFLSRHPRDYDDLNDIDYGLAKKDLVDEVAKPSFLLPVAAGVRRQRFSKQNLLSAMTLRSHNKNNNKAATTTSDDGNNSSIDNNSDTNSEPQKKLKQSLIVV</sequence>
<evidence type="ECO:0000256" key="4">
    <source>
        <dbReference type="ARBA" id="ARBA00022759"/>
    </source>
</evidence>